<keyword evidence="7" id="KW-1185">Reference proteome</keyword>
<reference evidence="7" key="1">
    <citation type="journal article" date="2016" name="Nature">
        <title>The genome of the seagrass Zostera marina reveals angiosperm adaptation to the sea.</title>
        <authorList>
            <person name="Olsen J.L."/>
            <person name="Rouze P."/>
            <person name="Verhelst B."/>
            <person name="Lin Y.-C."/>
            <person name="Bayer T."/>
            <person name="Collen J."/>
            <person name="Dattolo E."/>
            <person name="De Paoli E."/>
            <person name="Dittami S."/>
            <person name="Maumus F."/>
            <person name="Michel G."/>
            <person name="Kersting A."/>
            <person name="Lauritano C."/>
            <person name="Lohaus R."/>
            <person name="Toepel M."/>
            <person name="Tonon T."/>
            <person name="Vanneste K."/>
            <person name="Amirebrahimi M."/>
            <person name="Brakel J."/>
            <person name="Bostroem C."/>
            <person name="Chovatia M."/>
            <person name="Grimwood J."/>
            <person name="Jenkins J.W."/>
            <person name="Jueterbock A."/>
            <person name="Mraz A."/>
            <person name="Stam W.T."/>
            <person name="Tice H."/>
            <person name="Bornberg-Bauer E."/>
            <person name="Green P.J."/>
            <person name="Pearson G.A."/>
            <person name="Procaccini G."/>
            <person name="Duarte C.M."/>
            <person name="Schmutz J."/>
            <person name="Reusch T.B.H."/>
            <person name="Van de Peer Y."/>
        </authorList>
    </citation>
    <scope>NUCLEOTIDE SEQUENCE [LARGE SCALE GENOMIC DNA]</scope>
    <source>
        <strain evidence="7">cv. Finnish</strain>
    </source>
</reference>
<dbReference type="OrthoDB" id="10263264at2759"/>
<comment type="caution">
    <text evidence="6">The sequence shown here is derived from an EMBL/GenBank/DDBJ whole genome shotgun (WGS) entry which is preliminary data.</text>
</comment>
<dbReference type="CDD" id="cd16650">
    <property type="entry name" value="SP-RING_PIAS-like"/>
    <property type="match status" value="1"/>
</dbReference>
<evidence type="ECO:0000256" key="2">
    <source>
        <dbReference type="ARBA" id="ARBA00022771"/>
    </source>
</evidence>
<sequence length="819" mass="91881">MMDSDGGGRGGAGSLMVCPSSSVPTDVMLEAEYTAKMMKVTNVIVTVTNRLLRHFYTGFRSDQFEFSDLCYKLARIIDYAIAFDHVPTNCTSIATLVKKVYQCRNMDGLCSAIMVFMMSVKSACQKCWFHVTESNELLAIANKVCGQFCVDAISSSEVSSALKVISNVILRVFVENIVIPWDVLPEEKIRLFVAQTDNLETSSCIISPSEVSFCFLINGRGVQKRTNTSMDKGPQFPTDITKMLNYGMNLFQTFGQFNGDFLIAFTVIKKADTSSISKLQNYIQPTVKERDSDVTEGSSKVSLNCPISLHRIKTPVKGHLCRHHQCFDYANFMKMNTWKPTWRCPCCNQSLSFIDLRIDQNMILREVGERDCDVLIYADGSLKVSKERDSTTTQLQFSTIIPSDPHPSSHMVDLTMEDDCTFNSVHLNDELLQNNHLTDWIRELSHDGGDLFQTDILGGSTSFSETQACHSFTQTATGDVLNNNKKSSTMETNQIHGASEFSNLASDANAMYSADLPVFFQNTTLQNTQQMLNTNDGQLQQQSVFNSSIIDKESHRIGNYSIPQKVGNGLICDNERQFNRTFQSNQLHSMAPGQSLQPTGFPVQNQVNSRSLFDTEIRRLSNTETRRASTSSSRPFWQPYSNLENSNYHHIQNQVNQPRAAISCYPPLYSEEIMQPLQTSFNQNLHEMTNNYPAPMQPIARTSAWHHNTFRAPPTSSLADGSRRPSTTGLLHSAVQNLLDFQCTAPMNLTADNFPVNLQSVGPWHHHIFRSPTSYIVPSSIARQVQNSIHSGRLSELLPFKQNTQPTNLPGLEHQAYLS</sequence>
<evidence type="ECO:0000259" key="5">
    <source>
        <dbReference type="PROSITE" id="PS51044"/>
    </source>
</evidence>
<keyword evidence="2 4" id="KW-0863">Zinc-finger</keyword>
<dbReference type="PANTHER" id="PTHR10782">
    <property type="entry name" value="ZINC FINGER MIZ DOMAIN-CONTAINING PROTEIN"/>
    <property type="match status" value="1"/>
</dbReference>
<name>A0A0K9NVV4_ZOSMR</name>
<evidence type="ECO:0000256" key="4">
    <source>
        <dbReference type="PROSITE-ProRule" id="PRU00452"/>
    </source>
</evidence>
<feature type="domain" description="SP-RING-type" evidence="5">
    <location>
        <begin position="290"/>
        <end position="371"/>
    </location>
</feature>
<proteinExistence type="predicted"/>
<keyword evidence="3" id="KW-0862">Zinc</keyword>
<dbReference type="EMBL" id="LFYR01001623">
    <property type="protein sequence ID" value="KMZ60187.1"/>
    <property type="molecule type" value="Genomic_DNA"/>
</dbReference>
<evidence type="ECO:0000256" key="3">
    <source>
        <dbReference type="ARBA" id="ARBA00022833"/>
    </source>
</evidence>
<dbReference type="GO" id="GO:0000785">
    <property type="term" value="C:chromatin"/>
    <property type="evidence" value="ECO:0000318"/>
    <property type="project" value="GO_Central"/>
</dbReference>
<dbReference type="PROSITE" id="PS51044">
    <property type="entry name" value="ZF_SP_RING"/>
    <property type="match status" value="1"/>
</dbReference>
<dbReference type="Gene3D" id="3.30.40.10">
    <property type="entry name" value="Zinc/RING finger domain, C3HC4 (zinc finger)"/>
    <property type="match status" value="1"/>
</dbReference>
<dbReference type="PANTHER" id="PTHR10782:SF4">
    <property type="entry name" value="TONALLI, ISOFORM E"/>
    <property type="match status" value="1"/>
</dbReference>
<protein>
    <recommendedName>
        <fullName evidence="5">SP-RING-type domain-containing protein</fullName>
    </recommendedName>
</protein>
<dbReference type="Pfam" id="PF02891">
    <property type="entry name" value="zf-MIZ"/>
    <property type="match status" value="1"/>
</dbReference>
<evidence type="ECO:0000313" key="6">
    <source>
        <dbReference type="EMBL" id="KMZ60187.1"/>
    </source>
</evidence>
<dbReference type="AlphaFoldDB" id="A0A0K9NVV4"/>
<gene>
    <name evidence="6" type="ORF">ZOSMA_5G00490</name>
</gene>
<evidence type="ECO:0000256" key="1">
    <source>
        <dbReference type="ARBA" id="ARBA00022723"/>
    </source>
</evidence>
<dbReference type="GO" id="GO:0008270">
    <property type="term" value="F:zinc ion binding"/>
    <property type="evidence" value="ECO:0007669"/>
    <property type="project" value="UniProtKB-KW"/>
</dbReference>
<dbReference type="Proteomes" id="UP000036987">
    <property type="component" value="Unassembled WGS sequence"/>
</dbReference>
<dbReference type="STRING" id="29655.A0A0K9NVV4"/>
<dbReference type="GO" id="GO:0016925">
    <property type="term" value="P:protein sumoylation"/>
    <property type="evidence" value="ECO:0000318"/>
    <property type="project" value="GO_Central"/>
</dbReference>
<accession>A0A0K9NVV4</accession>
<evidence type="ECO:0000313" key="7">
    <source>
        <dbReference type="Proteomes" id="UP000036987"/>
    </source>
</evidence>
<organism evidence="6 7">
    <name type="scientific">Zostera marina</name>
    <name type="common">Eelgrass</name>
    <dbReference type="NCBI Taxonomy" id="29655"/>
    <lineage>
        <taxon>Eukaryota</taxon>
        <taxon>Viridiplantae</taxon>
        <taxon>Streptophyta</taxon>
        <taxon>Embryophyta</taxon>
        <taxon>Tracheophyta</taxon>
        <taxon>Spermatophyta</taxon>
        <taxon>Magnoliopsida</taxon>
        <taxon>Liliopsida</taxon>
        <taxon>Zosteraceae</taxon>
        <taxon>Zostera</taxon>
    </lineage>
</organism>
<dbReference type="InterPro" id="IPR004181">
    <property type="entry name" value="Znf_MIZ"/>
</dbReference>
<dbReference type="GO" id="GO:0061665">
    <property type="term" value="F:SUMO ligase activity"/>
    <property type="evidence" value="ECO:0000318"/>
    <property type="project" value="GO_Central"/>
</dbReference>
<dbReference type="InterPro" id="IPR013083">
    <property type="entry name" value="Znf_RING/FYVE/PHD"/>
</dbReference>
<keyword evidence="1" id="KW-0479">Metal-binding</keyword>